<dbReference type="EMBL" id="CM007891">
    <property type="protein sequence ID" value="OTG34495.1"/>
    <property type="molecule type" value="Genomic_DNA"/>
</dbReference>
<keyword evidence="2" id="KW-1185">Reference proteome</keyword>
<sequence length="121" mass="13565">MISTDQHRIDGYHCTEPPWPHHLQSHHRSGFFVQMGDHHHLHLPKPRSYVPPLHLLVQIGEMHIESFERSGEAVSMGAGQETSGCDIDAGACRCFGSKTDQGSMVRSELPLRHLALHVQVC</sequence>
<accession>A0A251VFZ4</accession>
<reference evidence="2" key="1">
    <citation type="journal article" date="2017" name="Nature">
        <title>The sunflower genome provides insights into oil metabolism, flowering and Asterid evolution.</title>
        <authorList>
            <person name="Badouin H."/>
            <person name="Gouzy J."/>
            <person name="Grassa C.J."/>
            <person name="Murat F."/>
            <person name="Staton S.E."/>
            <person name="Cottret L."/>
            <person name="Lelandais-Briere C."/>
            <person name="Owens G.L."/>
            <person name="Carrere S."/>
            <person name="Mayjonade B."/>
            <person name="Legrand L."/>
            <person name="Gill N."/>
            <person name="Kane N.C."/>
            <person name="Bowers J.E."/>
            <person name="Hubner S."/>
            <person name="Bellec A."/>
            <person name="Berard A."/>
            <person name="Berges H."/>
            <person name="Blanchet N."/>
            <person name="Boniface M.C."/>
            <person name="Brunel D."/>
            <person name="Catrice O."/>
            <person name="Chaidir N."/>
            <person name="Claudel C."/>
            <person name="Donnadieu C."/>
            <person name="Faraut T."/>
            <person name="Fievet G."/>
            <person name="Helmstetter N."/>
            <person name="King M."/>
            <person name="Knapp S.J."/>
            <person name="Lai Z."/>
            <person name="Le Paslier M.C."/>
            <person name="Lippi Y."/>
            <person name="Lorenzon L."/>
            <person name="Mandel J.R."/>
            <person name="Marage G."/>
            <person name="Marchand G."/>
            <person name="Marquand E."/>
            <person name="Bret-Mestries E."/>
            <person name="Morien E."/>
            <person name="Nambeesan S."/>
            <person name="Nguyen T."/>
            <person name="Pegot-Espagnet P."/>
            <person name="Pouilly N."/>
            <person name="Raftis F."/>
            <person name="Sallet E."/>
            <person name="Schiex T."/>
            <person name="Thomas J."/>
            <person name="Vandecasteele C."/>
            <person name="Vares D."/>
            <person name="Vear F."/>
            <person name="Vautrin S."/>
            <person name="Crespi M."/>
            <person name="Mangin B."/>
            <person name="Burke J.M."/>
            <person name="Salse J."/>
            <person name="Munos S."/>
            <person name="Vincourt P."/>
            <person name="Rieseberg L.H."/>
            <person name="Langlade N.B."/>
        </authorList>
    </citation>
    <scope>NUCLEOTIDE SEQUENCE [LARGE SCALE GENOMIC DNA]</scope>
    <source>
        <strain evidence="2">cv. SF193</strain>
    </source>
</reference>
<evidence type="ECO:0000313" key="2">
    <source>
        <dbReference type="Proteomes" id="UP000215914"/>
    </source>
</evidence>
<gene>
    <name evidence="1" type="ORF">HannXRQ_Chr02g0046471</name>
</gene>
<dbReference type="AlphaFoldDB" id="A0A251VFZ4"/>
<dbReference type="InParanoid" id="A0A251VFZ4"/>
<organism evidence="1 2">
    <name type="scientific">Helianthus annuus</name>
    <name type="common">Common sunflower</name>
    <dbReference type="NCBI Taxonomy" id="4232"/>
    <lineage>
        <taxon>Eukaryota</taxon>
        <taxon>Viridiplantae</taxon>
        <taxon>Streptophyta</taxon>
        <taxon>Embryophyta</taxon>
        <taxon>Tracheophyta</taxon>
        <taxon>Spermatophyta</taxon>
        <taxon>Magnoliopsida</taxon>
        <taxon>eudicotyledons</taxon>
        <taxon>Gunneridae</taxon>
        <taxon>Pentapetalae</taxon>
        <taxon>asterids</taxon>
        <taxon>campanulids</taxon>
        <taxon>Asterales</taxon>
        <taxon>Asteraceae</taxon>
        <taxon>Asteroideae</taxon>
        <taxon>Heliantheae alliance</taxon>
        <taxon>Heliantheae</taxon>
        <taxon>Helianthus</taxon>
    </lineage>
</organism>
<evidence type="ECO:0000313" key="1">
    <source>
        <dbReference type="EMBL" id="OTG34495.1"/>
    </source>
</evidence>
<name>A0A251VFZ4_HELAN</name>
<protein>
    <submittedName>
        <fullName evidence="1">Uncharacterized protein</fullName>
    </submittedName>
</protein>
<dbReference type="Proteomes" id="UP000215914">
    <property type="component" value="Chromosome 2"/>
</dbReference>
<proteinExistence type="predicted"/>